<dbReference type="InterPro" id="IPR001357">
    <property type="entry name" value="BRCT_dom"/>
</dbReference>
<dbReference type="SUPFAM" id="SSF52113">
    <property type="entry name" value="BRCT domain"/>
    <property type="match status" value="1"/>
</dbReference>
<name>A0A917GV98_9MICC</name>
<keyword evidence="2" id="KW-0472">Membrane</keyword>
<evidence type="ECO:0000313" key="4">
    <source>
        <dbReference type="EMBL" id="GGG58067.1"/>
    </source>
</evidence>
<dbReference type="InterPro" id="IPR036397">
    <property type="entry name" value="RNaseH_sf"/>
</dbReference>
<evidence type="ECO:0000256" key="2">
    <source>
        <dbReference type="SAM" id="Phobius"/>
    </source>
</evidence>
<dbReference type="PANTHER" id="PTHR30231">
    <property type="entry name" value="DNA POLYMERASE III SUBUNIT EPSILON"/>
    <property type="match status" value="1"/>
</dbReference>
<sequence length="529" mass="56859">MPELDFVAVDFETANSARESACAVGVTVVRDGQVQSSDSWLIKPPPPADHFDRVNTAIHGITREQCMMDGLSWPETSQRLSRLCADLPVVAHNASFDESVWRAANRASGVEAPLPRFHCTLQLSRGHLDLVDHKLPTVVSHLGLDDFPHHRAEADALAAAQVTVELARRTGASSVEELWRSAPQRSTRGSSSLRTTTPRRVPESVFRTHVDRPVAGPSLADPTAPAPTVLEGEVVLITGELTFGAREGIQERLRQAGAAVAQSLTKKVTCLVIGAGADVRNPPLTGATGKEQKAAERIREGQRIAVIGEPELRELLEQAEGGSAVRNDAERPAALDDVTAFDSSLPEPPNDTRGATSAPEPAGTQDLRSDIGSRGDAQTVGSDAAPDRTAPLAAPPRTASAESAHQPYAAPPRQPWDPPLSVRPRQPWDPPLPGAMPPARPRRRWAFHVVMWSIMLFLVVGMFVVGLLLSLAGAPESVWAAVVGISWLTAPLVFLVWLVGTVVRLVRGRHGRSTAGGTKRAPREFSWTR</sequence>
<reference evidence="4" key="1">
    <citation type="journal article" date="2014" name="Int. J. Syst. Evol. Microbiol.">
        <title>Complete genome sequence of Corynebacterium casei LMG S-19264T (=DSM 44701T), isolated from a smear-ripened cheese.</title>
        <authorList>
            <consortium name="US DOE Joint Genome Institute (JGI-PGF)"/>
            <person name="Walter F."/>
            <person name="Albersmeier A."/>
            <person name="Kalinowski J."/>
            <person name="Ruckert C."/>
        </authorList>
    </citation>
    <scope>NUCLEOTIDE SEQUENCE</scope>
    <source>
        <strain evidence="4">CGMCC 1.12187</strain>
    </source>
</reference>
<dbReference type="SMART" id="SM00479">
    <property type="entry name" value="EXOIII"/>
    <property type="match status" value="1"/>
</dbReference>
<evidence type="ECO:0000256" key="1">
    <source>
        <dbReference type="SAM" id="MobiDB-lite"/>
    </source>
</evidence>
<feature type="compositionally biased region" description="Pro residues" evidence="1">
    <location>
        <begin position="409"/>
        <end position="418"/>
    </location>
</feature>
<dbReference type="InterPro" id="IPR036420">
    <property type="entry name" value="BRCT_dom_sf"/>
</dbReference>
<evidence type="ECO:0000259" key="3">
    <source>
        <dbReference type="PROSITE" id="PS50172"/>
    </source>
</evidence>
<dbReference type="GO" id="GO:0003676">
    <property type="term" value="F:nucleic acid binding"/>
    <property type="evidence" value="ECO:0007669"/>
    <property type="project" value="InterPro"/>
</dbReference>
<organism evidence="4 5">
    <name type="scientific">Kocuria dechangensis</name>
    <dbReference type="NCBI Taxonomy" id="1176249"/>
    <lineage>
        <taxon>Bacteria</taxon>
        <taxon>Bacillati</taxon>
        <taxon>Actinomycetota</taxon>
        <taxon>Actinomycetes</taxon>
        <taxon>Micrococcales</taxon>
        <taxon>Micrococcaceae</taxon>
        <taxon>Kocuria</taxon>
    </lineage>
</organism>
<feature type="compositionally biased region" description="Low complexity" evidence="1">
    <location>
        <begin position="383"/>
        <end position="401"/>
    </location>
</feature>
<dbReference type="RefSeq" id="WP_188536970.1">
    <property type="nucleotide sequence ID" value="NZ_BMEQ01000010.1"/>
</dbReference>
<dbReference type="GO" id="GO:0005829">
    <property type="term" value="C:cytosol"/>
    <property type="evidence" value="ECO:0007669"/>
    <property type="project" value="TreeGrafter"/>
</dbReference>
<feature type="transmembrane region" description="Helical" evidence="2">
    <location>
        <begin position="445"/>
        <end position="472"/>
    </location>
</feature>
<dbReference type="Gene3D" id="3.30.420.10">
    <property type="entry name" value="Ribonuclease H-like superfamily/Ribonuclease H"/>
    <property type="match status" value="1"/>
</dbReference>
<dbReference type="InterPro" id="IPR013520">
    <property type="entry name" value="Ribonucl_H"/>
</dbReference>
<keyword evidence="2" id="KW-1133">Transmembrane helix</keyword>
<comment type="caution">
    <text evidence="4">The sequence shown here is derived from an EMBL/GenBank/DDBJ whole genome shotgun (WGS) entry which is preliminary data.</text>
</comment>
<feature type="domain" description="BRCT" evidence="3">
    <location>
        <begin position="225"/>
        <end position="320"/>
    </location>
</feature>
<dbReference type="AlphaFoldDB" id="A0A917GV98"/>
<evidence type="ECO:0000313" key="5">
    <source>
        <dbReference type="Proteomes" id="UP000638848"/>
    </source>
</evidence>
<dbReference type="Proteomes" id="UP000638848">
    <property type="component" value="Unassembled WGS sequence"/>
</dbReference>
<feature type="transmembrane region" description="Helical" evidence="2">
    <location>
        <begin position="478"/>
        <end position="503"/>
    </location>
</feature>
<dbReference type="Pfam" id="PF00929">
    <property type="entry name" value="RNase_T"/>
    <property type="match status" value="1"/>
</dbReference>
<keyword evidence="2" id="KW-0812">Transmembrane</keyword>
<reference evidence="4" key="2">
    <citation type="submission" date="2020-09" db="EMBL/GenBank/DDBJ databases">
        <authorList>
            <person name="Sun Q."/>
            <person name="Zhou Y."/>
        </authorList>
    </citation>
    <scope>NUCLEOTIDE SEQUENCE</scope>
    <source>
        <strain evidence="4">CGMCC 1.12187</strain>
    </source>
</reference>
<proteinExistence type="predicted"/>
<feature type="region of interest" description="Disordered" evidence="1">
    <location>
        <begin position="340"/>
        <end position="437"/>
    </location>
</feature>
<feature type="compositionally biased region" description="Pro residues" evidence="1">
    <location>
        <begin position="427"/>
        <end position="437"/>
    </location>
</feature>
<dbReference type="SUPFAM" id="SSF53098">
    <property type="entry name" value="Ribonuclease H-like"/>
    <property type="match status" value="1"/>
</dbReference>
<dbReference type="InterPro" id="IPR012337">
    <property type="entry name" value="RNaseH-like_sf"/>
</dbReference>
<dbReference type="Gene3D" id="3.40.50.10190">
    <property type="entry name" value="BRCT domain"/>
    <property type="match status" value="1"/>
</dbReference>
<feature type="compositionally biased region" description="Low complexity" evidence="1">
    <location>
        <begin position="185"/>
        <end position="199"/>
    </location>
</feature>
<dbReference type="PROSITE" id="PS50172">
    <property type="entry name" value="BRCT"/>
    <property type="match status" value="1"/>
</dbReference>
<accession>A0A917GV98</accession>
<dbReference type="CDD" id="cd17748">
    <property type="entry name" value="BRCT_DNA_ligase_like"/>
    <property type="match status" value="1"/>
</dbReference>
<gene>
    <name evidence="4" type="ORF">GCM10011374_21070</name>
</gene>
<feature type="region of interest" description="Disordered" evidence="1">
    <location>
        <begin position="177"/>
        <end position="200"/>
    </location>
</feature>
<protein>
    <recommendedName>
        <fullName evidence="3">BRCT domain-containing protein</fullName>
    </recommendedName>
</protein>
<dbReference type="EMBL" id="BMEQ01000010">
    <property type="protein sequence ID" value="GGG58067.1"/>
    <property type="molecule type" value="Genomic_DNA"/>
</dbReference>
<dbReference type="PANTHER" id="PTHR30231:SF42">
    <property type="entry name" value="EXONUCLEASE"/>
    <property type="match status" value="1"/>
</dbReference>
<dbReference type="GO" id="GO:0008408">
    <property type="term" value="F:3'-5' exonuclease activity"/>
    <property type="evidence" value="ECO:0007669"/>
    <property type="project" value="TreeGrafter"/>
</dbReference>
<keyword evidence="5" id="KW-1185">Reference proteome</keyword>